<dbReference type="InterPro" id="IPR029041">
    <property type="entry name" value="FAD-linked_oxidoreductase-like"/>
</dbReference>
<evidence type="ECO:0000256" key="4">
    <source>
        <dbReference type="ARBA" id="ARBA00022630"/>
    </source>
</evidence>
<evidence type="ECO:0000256" key="7">
    <source>
        <dbReference type="ARBA" id="ARBA00048628"/>
    </source>
</evidence>
<dbReference type="PANTHER" id="PTHR45754">
    <property type="entry name" value="METHYLENETETRAHYDROFOLATE REDUCTASE"/>
    <property type="match status" value="1"/>
</dbReference>
<dbReference type="GO" id="GO:0009086">
    <property type="term" value="P:methionine biosynthetic process"/>
    <property type="evidence" value="ECO:0007669"/>
    <property type="project" value="TreeGrafter"/>
</dbReference>
<evidence type="ECO:0000256" key="1">
    <source>
        <dbReference type="ARBA" id="ARBA00001974"/>
    </source>
</evidence>
<protein>
    <recommendedName>
        <fullName evidence="8">Methylenetetrahydrofolate reductase</fullName>
    </recommendedName>
</protein>
<dbReference type="UniPathway" id="UPA00193"/>
<evidence type="ECO:0000256" key="3">
    <source>
        <dbReference type="ARBA" id="ARBA00006743"/>
    </source>
</evidence>
<sequence length="302" mass="32178">MTLLTIGSRELLKNFSLEMTAKDTESLETASRSIPAGTAVNLTYLANETTEMRIEAAQAIVDAGLSAVPHISARRLTSADELRDYLERLSAVGAVERLFLVGGDPSTPVGPFPDALSVIRSGRLGEFGVREVGITGYPEGHPDIAEATLWDALEQKLAALDRAGIEASVTTQVSFDSTAVAKWIAEVRGWGIEVPIRVGVPGPAGIKRLLGFARRLGVSANAALLKKYGASVTNLLGKSTPATFIERAAEEFARENVGDVRIHFYTFGGLVATAGWTRDYLADSGRRESRSLSQGESDADAS</sequence>
<dbReference type="GO" id="GO:0106312">
    <property type="term" value="F:methylenetetrahydrofolate reductase (NADH) activity"/>
    <property type="evidence" value="ECO:0007669"/>
    <property type="project" value="UniProtKB-EC"/>
</dbReference>
<dbReference type="RefSeq" id="WP_101546208.1">
    <property type="nucleotide sequence ID" value="NZ_FXYX01000010.1"/>
</dbReference>
<dbReference type="GO" id="GO:0005829">
    <property type="term" value="C:cytosol"/>
    <property type="evidence" value="ECO:0007669"/>
    <property type="project" value="TreeGrafter"/>
</dbReference>
<name>A0A2H1J9X8_9MICO</name>
<keyword evidence="4 8" id="KW-0285">Flavoprotein</keyword>
<accession>A0A2H1J9X8</accession>
<dbReference type="GO" id="GO:0071949">
    <property type="term" value="F:FAD binding"/>
    <property type="evidence" value="ECO:0007669"/>
    <property type="project" value="TreeGrafter"/>
</dbReference>
<keyword evidence="6 8" id="KW-0560">Oxidoreductase</keyword>
<dbReference type="Proteomes" id="UP000234382">
    <property type="component" value="Unassembled WGS sequence"/>
</dbReference>
<reference evidence="10" key="1">
    <citation type="submission" date="2017-03" db="EMBL/GenBank/DDBJ databases">
        <authorList>
            <person name="Monnet C."/>
        </authorList>
    </citation>
    <scope>NUCLEOTIDE SEQUENCE [LARGE SCALE GENOMIC DNA]</scope>
    <source>
        <strain evidence="10">ATCC 49514</strain>
    </source>
</reference>
<evidence type="ECO:0000313" key="9">
    <source>
        <dbReference type="EMBL" id="SMX84305.1"/>
    </source>
</evidence>
<dbReference type="Pfam" id="PF02219">
    <property type="entry name" value="MTHFR"/>
    <property type="match status" value="1"/>
</dbReference>
<comment type="similarity">
    <text evidence="3 8">Belongs to the methylenetetrahydrofolate reductase family.</text>
</comment>
<evidence type="ECO:0000256" key="2">
    <source>
        <dbReference type="ARBA" id="ARBA00004777"/>
    </source>
</evidence>
<evidence type="ECO:0000256" key="8">
    <source>
        <dbReference type="RuleBase" id="RU003862"/>
    </source>
</evidence>
<dbReference type="AlphaFoldDB" id="A0A2H1J9X8"/>
<comment type="cofactor">
    <cofactor evidence="1 8">
        <name>FAD</name>
        <dbReference type="ChEBI" id="CHEBI:57692"/>
    </cofactor>
</comment>
<keyword evidence="10" id="KW-1185">Reference proteome</keyword>
<gene>
    <name evidence="9" type="ORF">BI49514_01787</name>
</gene>
<organism evidence="9 10">
    <name type="scientific">Brevibacterium iodinum ATCC 49514</name>
    <dbReference type="NCBI Taxonomy" id="1255616"/>
    <lineage>
        <taxon>Bacteria</taxon>
        <taxon>Bacillati</taxon>
        <taxon>Actinomycetota</taxon>
        <taxon>Actinomycetes</taxon>
        <taxon>Micrococcales</taxon>
        <taxon>Brevibacteriaceae</taxon>
        <taxon>Brevibacterium</taxon>
    </lineage>
</organism>
<evidence type="ECO:0000313" key="10">
    <source>
        <dbReference type="Proteomes" id="UP000234382"/>
    </source>
</evidence>
<dbReference type="InterPro" id="IPR003171">
    <property type="entry name" value="Mehydrof_redctse-like"/>
</dbReference>
<dbReference type="Gene3D" id="3.20.20.220">
    <property type="match status" value="1"/>
</dbReference>
<evidence type="ECO:0000256" key="6">
    <source>
        <dbReference type="ARBA" id="ARBA00023002"/>
    </source>
</evidence>
<dbReference type="GO" id="GO:0035999">
    <property type="term" value="P:tetrahydrofolate interconversion"/>
    <property type="evidence" value="ECO:0007669"/>
    <property type="project" value="UniProtKB-UniPathway"/>
</dbReference>
<dbReference type="EMBL" id="FXYX01000010">
    <property type="protein sequence ID" value="SMX84305.1"/>
    <property type="molecule type" value="Genomic_DNA"/>
</dbReference>
<comment type="pathway">
    <text evidence="2 8">One-carbon metabolism; tetrahydrofolate interconversion.</text>
</comment>
<keyword evidence="5 8" id="KW-0274">FAD</keyword>
<proteinExistence type="inferred from homology"/>
<dbReference type="SUPFAM" id="SSF51730">
    <property type="entry name" value="FAD-linked oxidoreductase"/>
    <property type="match status" value="1"/>
</dbReference>
<comment type="catalytic activity">
    <reaction evidence="7">
        <text>(6S)-5-methyl-5,6,7,8-tetrahydrofolate + NAD(+) = (6R)-5,10-methylene-5,6,7,8-tetrahydrofolate + NADH + H(+)</text>
        <dbReference type="Rhea" id="RHEA:19821"/>
        <dbReference type="ChEBI" id="CHEBI:15378"/>
        <dbReference type="ChEBI" id="CHEBI:15636"/>
        <dbReference type="ChEBI" id="CHEBI:18608"/>
        <dbReference type="ChEBI" id="CHEBI:57540"/>
        <dbReference type="ChEBI" id="CHEBI:57945"/>
        <dbReference type="EC" id="1.5.1.54"/>
    </reaction>
    <physiologicalReaction direction="right-to-left" evidence="7">
        <dbReference type="Rhea" id="RHEA:19823"/>
    </physiologicalReaction>
</comment>
<evidence type="ECO:0000256" key="5">
    <source>
        <dbReference type="ARBA" id="ARBA00022827"/>
    </source>
</evidence>
<dbReference type="PANTHER" id="PTHR45754:SF3">
    <property type="entry name" value="METHYLENETETRAHYDROFOLATE REDUCTASE (NADPH)"/>
    <property type="match status" value="1"/>
</dbReference>